<gene>
    <name evidence="1" type="ORF">H9901_04225</name>
</gene>
<accession>A0A948TJP3</accession>
<dbReference type="Proteomes" id="UP000777303">
    <property type="component" value="Unassembled WGS sequence"/>
</dbReference>
<name>A0A948TJP3_9LACO</name>
<comment type="caution">
    <text evidence="1">The sequence shown here is derived from an EMBL/GenBank/DDBJ whole genome shotgun (WGS) entry which is preliminary data.</text>
</comment>
<dbReference type="AlphaFoldDB" id="A0A948TJP3"/>
<evidence type="ECO:0000313" key="2">
    <source>
        <dbReference type="Proteomes" id="UP000777303"/>
    </source>
</evidence>
<dbReference type="EMBL" id="JAHLFS010000051">
    <property type="protein sequence ID" value="MBU3851888.1"/>
    <property type="molecule type" value="Genomic_DNA"/>
</dbReference>
<evidence type="ECO:0000313" key="1">
    <source>
        <dbReference type="EMBL" id="MBU3851888.1"/>
    </source>
</evidence>
<reference evidence="1" key="2">
    <citation type="submission" date="2021-04" db="EMBL/GenBank/DDBJ databases">
        <authorList>
            <person name="Gilroy R."/>
        </authorList>
    </citation>
    <scope>NUCLEOTIDE SEQUENCE</scope>
    <source>
        <strain evidence="1">F6-6636</strain>
    </source>
</reference>
<sequence>MRVLDFLKLISDINQNTFFKFEAPDGKLYNLSTFQYQIINEQPQIIFKLVDLKHHAIHKWELFYLLNKKAYMKAYLYVNWQNQPYPLFGFRIDKNQNALLG</sequence>
<protein>
    <submittedName>
        <fullName evidence="1">Uncharacterized protein</fullName>
    </submittedName>
</protein>
<reference evidence="1" key="1">
    <citation type="journal article" date="2021" name="PeerJ">
        <title>Extensive microbial diversity within the chicken gut microbiome revealed by metagenomics and culture.</title>
        <authorList>
            <person name="Gilroy R."/>
            <person name="Ravi A."/>
            <person name="Getino M."/>
            <person name="Pursley I."/>
            <person name="Horton D.L."/>
            <person name="Alikhan N.F."/>
            <person name="Baker D."/>
            <person name="Gharbi K."/>
            <person name="Hall N."/>
            <person name="Watson M."/>
            <person name="Adriaenssens E.M."/>
            <person name="Foster-Nyarko E."/>
            <person name="Jarju S."/>
            <person name="Secka A."/>
            <person name="Antonio M."/>
            <person name="Oren A."/>
            <person name="Chaudhuri R.R."/>
            <person name="La Ragione R."/>
            <person name="Hildebrand F."/>
            <person name="Pallen M.J."/>
        </authorList>
    </citation>
    <scope>NUCLEOTIDE SEQUENCE</scope>
    <source>
        <strain evidence="1">F6-6636</strain>
    </source>
</reference>
<organism evidence="1 2">
    <name type="scientific">Candidatus Paralactobacillus gallistercoris</name>
    <dbReference type="NCBI Taxonomy" id="2838724"/>
    <lineage>
        <taxon>Bacteria</taxon>
        <taxon>Bacillati</taxon>
        <taxon>Bacillota</taxon>
        <taxon>Bacilli</taxon>
        <taxon>Lactobacillales</taxon>
        <taxon>Lactobacillaceae</taxon>
        <taxon>Lactobacillus</taxon>
    </lineage>
</organism>
<proteinExistence type="predicted"/>